<dbReference type="OrthoDB" id="9966244at2"/>
<dbReference type="EMBL" id="QGNA01000002">
    <property type="protein sequence ID" value="PWS37585.1"/>
    <property type="molecule type" value="Genomic_DNA"/>
</dbReference>
<evidence type="ECO:0000313" key="1">
    <source>
        <dbReference type="EMBL" id="PWS37585.1"/>
    </source>
</evidence>
<keyword evidence="2" id="KW-1185">Reference proteome</keyword>
<reference evidence="2" key="1">
    <citation type="submission" date="2018-05" db="EMBL/GenBank/DDBJ databases">
        <authorList>
            <person name="Du Z."/>
            <person name="Wang X."/>
        </authorList>
    </citation>
    <scope>NUCLEOTIDE SEQUENCE [LARGE SCALE GENOMIC DNA]</scope>
    <source>
        <strain evidence="2">CQN31</strain>
    </source>
</reference>
<comment type="caution">
    <text evidence="1">The sequence shown here is derived from an EMBL/GenBank/DDBJ whole genome shotgun (WGS) entry which is preliminary data.</text>
</comment>
<accession>A0A317FFL9</accession>
<evidence type="ECO:0000313" key="2">
    <source>
        <dbReference type="Proteomes" id="UP000245765"/>
    </source>
</evidence>
<dbReference type="RefSeq" id="WP_109870693.1">
    <property type="nucleotide sequence ID" value="NZ_QGNA01000002.1"/>
</dbReference>
<name>A0A317FFL9_9PROT</name>
<proteinExistence type="predicted"/>
<protein>
    <submittedName>
        <fullName evidence="1">Uncharacterized protein</fullName>
    </submittedName>
</protein>
<gene>
    <name evidence="1" type="ORF">DFH01_12240</name>
</gene>
<organism evidence="1 2">
    <name type="scientific">Falsiroseomonas bella</name>
    <dbReference type="NCBI Taxonomy" id="2184016"/>
    <lineage>
        <taxon>Bacteria</taxon>
        <taxon>Pseudomonadati</taxon>
        <taxon>Pseudomonadota</taxon>
        <taxon>Alphaproteobacteria</taxon>
        <taxon>Acetobacterales</taxon>
        <taxon>Roseomonadaceae</taxon>
        <taxon>Falsiroseomonas</taxon>
    </lineage>
</organism>
<dbReference type="AlphaFoldDB" id="A0A317FFL9"/>
<sequence length="62" mass="6465">MDETGKDAAIAAALRTAGYDLPPTIVADVARGHGLLAAVLARIGPPRPEAEPATTFRPETQR</sequence>
<dbReference type="Proteomes" id="UP000245765">
    <property type="component" value="Unassembled WGS sequence"/>
</dbReference>